<feature type="domain" description="Integrase catalytic" evidence="2">
    <location>
        <begin position="153"/>
        <end position="314"/>
    </location>
</feature>
<dbReference type="Gene3D" id="3.30.420.10">
    <property type="entry name" value="Ribonuclease H-like superfamily/Ribonuclease H"/>
    <property type="match status" value="1"/>
</dbReference>
<dbReference type="InterPro" id="IPR012337">
    <property type="entry name" value="RNaseH-like_sf"/>
</dbReference>
<dbReference type="InterPro" id="IPR048020">
    <property type="entry name" value="Transpos_IS3"/>
</dbReference>
<dbReference type="InterPro" id="IPR050900">
    <property type="entry name" value="Transposase_IS3/IS150/IS904"/>
</dbReference>
<reference evidence="3 4" key="1">
    <citation type="submission" date="2019-06" db="EMBL/GenBank/DDBJ databases">
        <title>Genome analyses of bacteria isolated from kimchi.</title>
        <authorList>
            <person name="Lee S."/>
            <person name="Ahn S."/>
            <person name="Roh S."/>
        </authorList>
    </citation>
    <scope>NUCLEOTIDE SEQUENCE [LARGE SCALE GENOMIC DNA]</scope>
    <source>
        <strain evidence="3 4">CBA3620</strain>
    </source>
</reference>
<evidence type="ECO:0000259" key="2">
    <source>
        <dbReference type="PROSITE" id="PS50994"/>
    </source>
</evidence>
<dbReference type="PANTHER" id="PTHR46889">
    <property type="entry name" value="TRANSPOSASE INSF FOR INSERTION SEQUENCE IS3B-RELATED"/>
    <property type="match status" value="1"/>
</dbReference>
<dbReference type="EMBL" id="CP042374">
    <property type="protein sequence ID" value="QEA33189.1"/>
    <property type="molecule type" value="Genomic_DNA"/>
</dbReference>
<dbReference type="GeneID" id="61186697"/>
<dbReference type="GO" id="GO:0003676">
    <property type="term" value="F:nucleic acid binding"/>
    <property type="evidence" value="ECO:0007669"/>
    <property type="project" value="InterPro"/>
</dbReference>
<dbReference type="InterPro" id="IPR025948">
    <property type="entry name" value="HTH-like_dom"/>
</dbReference>
<dbReference type="InterPro" id="IPR036397">
    <property type="entry name" value="RNaseH_sf"/>
</dbReference>
<dbReference type="PROSITE" id="PS50994">
    <property type="entry name" value="INTEGRASE"/>
    <property type="match status" value="1"/>
</dbReference>
<accession>A0AAE6II71</accession>
<dbReference type="Pfam" id="PF13333">
    <property type="entry name" value="rve_2"/>
    <property type="match status" value="1"/>
</dbReference>
<evidence type="ECO:0000313" key="4">
    <source>
        <dbReference type="Proteomes" id="UP000321332"/>
    </source>
</evidence>
<dbReference type="AlphaFoldDB" id="A0AAE6II71"/>
<dbReference type="NCBIfam" id="NF033516">
    <property type="entry name" value="transpos_IS3"/>
    <property type="match status" value="1"/>
</dbReference>
<dbReference type="Proteomes" id="UP000321332">
    <property type="component" value="Chromosome"/>
</dbReference>
<dbReference type="RefSeq" id="WP_147000407.1">
    <property type="nucleotide sequence ID" value="NZ_CP042374.1"/>
</dbReference>
<dbReference type="Pfam" id="PF13276">
    <property type="entry name" value="HTH_21"/>
    <property type="match status" value="1"/>
</dbReference>
<evidence type="ECO:0000256" key="1">
    <source>
        <dbReference type="ARBA" id="ARBA00002286"/>
    </source>
</evidence>
<evidence type="ECO:0000313" key="3">
    <source>
        <dbReference type="EMBL" id="QEA33189.1"/>
    </source>
</evidence>
<comment type="function">
    <text evidence="1">Involved in the transposition of the insertion sequence.</text>
</comment>
<sequence>MRNRESTRKKIIGVRERRYTFSLARNEQLYRAIFELHNQKQFSVTQLCQAANVSRSGYYKWIKSVPSQREKQAIEIGQEIKRIFKASDSTFGVIRIQCALKRELGLSINHKTIRRALHIMNLKSEIRRVKPKYNWTQSNAVYTKENIIGRNFVANKANEKWFTDISYLKYGNQQKAYISAVIDAYDKSIVSYVISKENNNQLVIDTIQKAFENNPKAKPIIHSDRGFQYTSQSYHNLRLKHQFSSSMSRPSKCLDNQPIESFWGTFKSEYYYRRQFESYPSLHTGIDSYIDYYSNKRYVPKFGGLTPLEYRKIA</sequence>
<dbReference type="SUPFAM" id="SSF53098">
    <property type="entry name" value="Ribonuclease H-like"/>
    <property type="match status" value="1"/>
</dbReference>
<name>A0AAE6II71_LEUCA</name>
<proteinExistence type="predicted"/>
<organism evidence="3 4">
    <name type="scientific">Leuconostoc carnosum</name>
    <dbReference type="NCBI Taxonomy" id="1252"/>
    <lineage>
        <taxon>Bacteria</taxon>
        <taxon>Bacillati</taxon>
        <taxon>Bacillota</taxon>
        <taxon>Bacilli</taxon>
        <taxon>Lactobacillales</taxon>
        <taxon>Lactobacillaceae</taxon>
        <taxon>Leuconostoc</taxon>
    </lineage>
</organism>
<dbReference type="Pfam" id="PF00665">
    <property type="entry name" value="rve"/>
    <property type="match status" value="1"/>
</dbReference>
<gene>
    <name evidence="3" type="ORF">FGL89_03000</name>
</gene>
<dbReference type="GO" id="GO:0015074">
    <property type="term" value="P:DNA integration"/>
    <property type="evidence" value="ECO:0007669"/>
    <property type="project" value="InterPro"/>
</dbReference>
<protein>
    <submittedName>
        <fullName evidence="3">IS3 family transposase</fullName>
    </submittedName>
</protein>
<dbReference type="PANTHER" id="PTHR46889:SF5">
    <property type="entry name" value="INTEGRASE PROTEIN"/>
    <property type="match status" value="1"/>
</dbReference>
<dbReference type="InterPro" id="IPR001584">
    <property type="entry name" value="Integrase_cat-core"/>
</dbReference>